<gene>
    <name evidence="2" type="ORF">BDW02DRAFT_184271</name>
</gene>
<dbReference type="OrthoDB" id="10604708at2759"/>
<keyword evidence="3" id="KW-1185">Reference proteome</keyword>
<name>A0A6A5JXT3_9PLEO</name>
<accession>A0A6A5JXT3</accession>
<reference evidence="2" key="1">
    <citation type="submission" date="2020-01" db="EMBL/GenBank/DDBJ databases">
        <authorList>
            <consortium name="DOE Joint Genome Institute"/>
            <person name="Haridas S."/>
            <person name="Albert R."/>
            <person name="Binder M."/>
            <person name="Bloem J."/>
            <person name="Labutti K."/>
            <person name="Salamov A."/>
            <person name="Andreopoulos B."/>
            <person name="Baker S.E."/>
            <person name="Barry K."/>
            <person name="Bills G."/>
            <person name="Bluhm B.H."/>
            <person name="Cannon C."/>
            <person name="Castanera R."/>
            <person name="Culley D.E."/>
            <person name="Daum C."/>
            <person name="Ezra D."/>
            <person name="Gonzalez J.B."/>
            <person name="Henrissat B."/>
            <person name="Kuo A."/>
            <person name="Liang C."/>
            <person name="Lipzen A."/>
            <person name="Lutzoni F."/>
            <person name="Magnuson J."/>
            <person name="Mondo S."/>
            <person name="Nolan M."/>
            <person name="Ohm R."/>
            <person name="Pangilinan J."/>
            <person name="Park H.-J."/>
            <person name="Ramirez L."/>
            <person name="Alfaro M."/>
            <person name="Sun H."/>
            <person name="Tritt A."/>
            <person name="Yoshinaga Y."/>
            <person name="Zwiers L.-H."/>
            <person name="Turgeon B.G."/>
            <person name="Goodwin S.B."/>
            <person name="Spatafora J.W."/>
            <person name="Crous P.W."/>
            <person name="Grigoriev I.V."/>
        </authorList>
    </citation>
    <scope>NUCLEOTIDE SEQUENCE</scope>
    <source>
        <strain evidence="2">P77</strain>
    </source>
</reference>
<proteinExistence type="predicted"/>
<evidence type="ECO:0000313" key="2">
    <source>
        <dbReference type="EMBL" id="KAF1829089.1"/>
    </source>
</evidence>
<dbReference type="AlphaFoldDB" id="A0A6A5JXT3"/>
<dbReference type="Proteomes" id="UP000800040">
    <property type="component" value="Unassembled WGS sequence"/>
</dbReference>
<organism evidence="2 3">
    <name type="scientific">Decorospora gaudefroyi</name>
    <dbReference type="NCBI Taxonomy" id="184978"/>
    <lineage>
        <taxon>Eukaryota</taxon>
        <taxon>Fungi</taxon>
        <taxon>Dikarya</taxon>
        <taxon>Ascomycota</taxon>
        <taxon>Pezizomycotina</taxon>
        <taxon>Dothideomycetes</taxon>
        <taxon>Pleosporomycetidae</taxon>
        <taxon>Pleosporales</taxon>
        <taxon>Pleosporineae</taxon>
        <taxon>Pleosporaceae</taxon>
        <taxon>Decorospora</taxon>
    </lineage>
</organism>
<protein>
    <submittedName>
        <fullName evidence="2">Uncharacterized protein</fullName>
    </submittedName>
</protein>
<dbReference type="EMBL" id="ML975468">
    <property type="protein sequence ID" value="KAF1829089.1"/>
    <property type="molecule type" value="Genomic_DNA"/>
</dbReference>
<evidence type="ECO:0000256" key="1">
    <source>
        <dbReference type="SAM" id="MobiDB-lite"/>
    </source>
</evidence>
<sequence length="202" mass="21792">MCVSNAAVVIRPSQFPPRHLAPHSAPSPKASNRHGRGASNSTVGHACSWDCEKDWHDAITGSLSPTAAPSYDRPSPLPSYSSTLRERLCTPNMSHSPCLWLADHVSSHARAPSSPTVPSPTASCLCVALVPRAGMSALVALIFRHTRARPACFTSSHVWAQNPRFNKHDGMQMQCDSLLLVDPTSHPSHSILRHMPTPSPLC</sequence>
<evidence type="ECO:0000313" key="3">
    <source>
        <dbReference type="Proteomes" id="UP000800040"/>
    </source>
</evidence>
<feature type="region of interest" description="Disordered" evidence="1">
    <location>
        <begin position="14"/>
        <end position="39"/>
    </location>
</feature>